<comment type="cofactor">
    <cofactor evidence="13">
        <name>Zn(2+)</name>
        <dbReference type="ChEBI" id="CHEBI:29105"/>
    </cofactor>
    <text evidence="13">Binds 1 zinc ion per subunit.</text>
</comment>
<comment type="subunit">
    <text evidence="13">Acetyl-CoA carboxylase is a heterohexamer composed of biotin carboxyl carrier protein (AccB), biotin carboxylase (AccC) and two subunits each of ACCase subunit alpha (AccA) and ACCase subunit beta (AccD).</text>
</comment>
<feature type="domain" description="CoA carboxyltransferase N-terminal" evidence="14">
    <location>
        <begin position="30"/>
        <end position="283"/>
    </location>
</feature>
<keyword evidence="8 13" id="KW-0862">Zinc</keyword>
<keyword evidence="6 13" id="KW-0863">Zinc-finger</keyword>
<dbReference type="PANTHER" id="PTHR42995">
    <property type="entry name" value="ACETYL-COENZYME A CARBOXYLASE CARBOXYL TRANSFERASE SUBUNIT BETA, CHLOROPLASTIC"/>
    <property type="match status" value="1"/>
</dbReference>
<evidence type="ECO:0000256" key="13">
    <source>
        <dbReference type="HAMAP-Rule" id="MF_01395"/>
    </source>
</evidence>
<keyword evidence="7 13" id="KW-0276">Fatty acid metabolism</keyword>
<keyword evidence="3 13" id="KW-0808">Transferase</keyword>
<protein>
    <recommendedName>
        <fullName evidence="13">Acetyl-coenzyme A carboxylase carboxyl transferase subunit beta</fullName>
        <shortName evidence="13">ACCase subunit beta</shortName>
        <shortName evidence="13">Acetyl-CoA carboxylase carboxyltransferase subunit beta</shortName>
        <ecNumber evidence="13">2.1.3.15</ecNumber>
    </recommendedName>
</protein>
<dbReference type="AlphaFoldDB" id="A0A8J8M933"/>
<dbReference type="EMBL" id="CP058561">
    <property type="protein sequence ID" value="QUH28468.1"/>
    <property type="molecule type" value="Genomic_DNA"/>
</dbReference>
<dbReference type="GO" id="GO:2001295">
    <property type="term" value="P:malonyl-CoA biosynthetic process"/>
    <property type="evidence" value="ECO:0007669"/>
    <property type="project" value="UniProtKB-UniRule"/>
</dbReference>
<accession>A0A8J8M933</accession>
<evidence type="ECO:0000313" key="15">
    <source>
        <dbReference type="EMBL" id="QUH28468.1"/>
    </source>
</evidence>
<feature type="binding site" evidence="13">
    <location>
        <position position="37"/>
    </location>
    <ligand>
        <name>Zn(2+)</name>
        <dbReference type="ChEBI" id="CHEBI:29105"/>
    </ligand>
</feature>
<keyword evidence="16" id="KW-1185">Reference proteome</keyword>
<feature type="binding site" evidence="13">
    <location>
        <position position="56"/>
    </location>
    <ligand>
        <name>Zn(2+)</name>
        <dbReference type="ChEBI" id="CHEBI:29105"/>
    </ligand>
</feature>
<evidence type="ECO:0000259" key="14">
    <source>
        <dbReference type="PROSITE" id="PS50980"/>
    </source>
</evidence>
<evidence type="ECO:0000256" key="12">
    <source>
        <dbReference type="ARBA" id="ARBA00025280"/>
    </source>
</evidence>
<dbReference type="KEGG" id="vgu:HYG85_05825"/>
<keyword evidence="2 13" id="KW-0444">Lipid biosynthesis</keyword>
<evidence type="ECO:0000256" key="5">
    <source>
        <dbReference type="ARBA" id="ARBA00022741"/>
    </source>
</evidence>
<dbReference type="Pfam" id="PF17848">
    <property type="entry name" value="Zn_ribbon_ACC"/>
    <property type="match status" value="1"/>
</dbReference>
<dbReference type="HAMAP" id="MF_01395">
    <property type="entry name" value="AcetylCoA_CT_beta"/>
    <property type="match status" value="1"/>
</dbReference>
<keyword evidence="9 13" id="KW-0067">ATP-binding</keyword>
<keyword evidence="11 13" id="KW-0275">Fatty acid biosynthesis</keyword>
<evidence type="ECO:0000256" key="7">
    <source>
        <dbReference type="ARBA" id="ARBA00022832"/>
    </source>
</evidence>
<dbReference type="PROSITE" id="PS50980">
    <property type="entry name" value="COA_CT_NTER"/>
    <property type="match status" value="1"/>
</dbReference>
<evidence type="ECO:0000256" key="6">
    <source>
        <dbReference type="ARBA" id="ARBA00022771"/>
    </source>
</evidence>
<feature type="binding site" evidence="13">
    <location>
        <position position="53"/>
    </location>
    <ligand>
        <name>Zn(2+)</name>
        <dbReference type="ChEBI" id="CHEBI:29105"/>
    </ligand>
</feature>
<keyword evidence="5 13" id="KW-0547">Nucleotide-binding</keyword>
<sequence>MIKNNIEENYINDIKTNQSKGNNDLELPKIWIKCSNCKKIMYYMTVDNNDKVCPYCNNHLRLTAEERIDMVLDNGSFEEFCEDIPNINYLDFEGYSQKIDRLQKKLNTSEAVITGRGSINNKKIVICIMQSQFMMGSMGAVVGEKIMRAIEYAIEKKLPLIIFTASGGARMQEGMVSLMQMAKISGGLSRLSKSGQLYITVITDPTTGGVTASFAMQGDIILSEPNALIGFAGKRVIKQTLRKDLPEGFQTAEFVLEHGFIDRIVHRKELKDILSKILTMHGR</sequence>
<dbReference type="GO" id="GO:0016743">
    <property type="term" value="F:carboxyl- or carbamoyltransferase activity"/>
    <property type="evidence" value="ECO:0007669"/>
    <property type="project" value="UniProtKB-UniRule"/>
</dbReference>
<gene>
    <name evidence="13" type="primary">accD</name>
    <name evidence="15" type="ORF">HYG85_05825</name>
</gene>
<feature type="binding site" evidence="13">
    <location>
        <position position="34"/>
    </location>
    <ligand>
        <name>Zn(2+)</name>
        <dbReference type="ChEBI" id="CHEBI:29105"/>
    </ligand>
</feature>
<dbReference type="PRINTS" id="PR01070">
    <property type="entry name" value="ACCCTRFRASEB"/>
</dbReference>
<dbReference type="Proteomes" id="UP000677305">
    <property type="component" value="Chromosome"/>
</dbReference>
<comment type="function">
    <text evidence="12 13">Component of the acetyl coenzyme A carboxylase (ACC) complex. Biotin carboxylase (BC) catalyzes the carboxylation of biotin on its carrier protein (BCCP) and then the CO(2) group is transferred by the transcarboxylase to acetyl-CoA to form malonyl-CoA.</text>
</comment>
<evidence type="ECO:0000256" key="10">
    <source>
        <dbReference type="ARBA" id="ARBA00023098"/>
    </source>
</evidence>
<keyword evidence="13" id="KW-0963">Cytoplasm</keyword>
<dbReference type="PANTHER" id="PTHR42995:SF5">
    <property type="entry name" value="ACETYL-COENZYME A CARBOXYLASE CARBOXYL TRANSFERASE SUBUNIT BETA, CHLOROPLASTIC"/>
    <property type="match status" value="1"/>
</dbReference>
<reference evidence="15 16" key="1">
    <citation type="submission" date="2020-07" db="EMBL/GenBank/DDBJ databases">
        <title>Vallitalea guaymasensis genome.</title>
        <authorList>
            <person name="Postec A."/>
        </authorList>
    </citation>
    <scope>NUCLEOTIDE SEQUENCE [LARGE SCALE GENOMIC DNA]</scope>
    <source>
        <strain evidence="15 16">Ra1766G1</strain>
    </source>
</reference>
<evidence type="ECO:0000256" key="11">
    <source>
        <dbReference type="ARBA" id="ARBA00023160"/>
    </source>
</evidence>
<dbReference type="NCBIfam" id="TIGR00515">
    <property type="entry name" value="accD"/>
    <property type="match status" value="1"/>
</dbReference>
<evidence type="ECO:0000313" key="16">
    <source>
        <dbReference type="Proteomes" id="UP000677305"/>
    </source>
</evidence>
<evidence type="ECO:0000256" key="3">
    <source>
        <dbReference type="ARBA" id="ARBA00022679"/>
    </source>
</evidence>
<proteinExistence type="inferred from homology"/>
<comment type="pathway">
    <text evidence="13">Lipid metabolism; malonyl-CoA biosynthesis; malonyl-CoA from acetyl-CoA: step 1/1.</text>
</comment>
<keyword evidence="15" id="KW-0436">Ligase</keyword>
<dbReference type="SUPFAM" id="SSF52096">
    <property type="entry name" value="ClpP/crotonase"/>
    <property type="match status" value="1"/>
</dbReference>
<organism evidence="15 16">
    <name type="scientific">Vallitalea guaymasensis</name>
    <dbReference type="NCBI Taxonomy" id="1185412"/>
    <lineage>
        <taxon>Bacteria</taxon>
        <taxon>Bacillati</taxon>
        <taxon>Bacillota</taxon>
        <taxon>Clostridia</taxon>
        <taxon>Lachnospirales</taxon>
        <taxon>Vallitaleaceae</taxon>
        <taxon>Vallitalea</taxon>
    </lineage>
</organism>
<comment type="subcellular location">
    <subcellularLocation>
        <location evidence="1 13">Cytoplasm</location>
    </subcellularLocation>
</comment>
<dbReference type="Gene3D" id="3.90.226.10">
    <property type="entry name" value="2-enoyl-CoA Hydratase, Chain A, domain 1"/>
    <property type="match status" value="1"/>
</dbReference>
<keyword evidence="10 13" id="KW-0443">Lipid metabolism</keyword>
<evidence type="ECO:0000256" key="9">
    <source>
        <dbReference type="ARBA" id="ARBA00022840"/>
    </source>
</evidence>
<dbReference type="InterPro" id="IPR034733">
    <property type="entry name" value="AcCoA_carboxyl_beta"/>
</dbReference>
<feature type="zinc finger region" description="C4-type" evidence="13">
    <location>
        <begin position="34"/>
        <end position="56"/>
    </location>
</feature>
<dbReference type="Pfam" id="PF01039">
    <property type="entry name" value="Carboxyl_trans"/>
    <property type="match status" value="1"/>
</dbReference>
<dbReference type="InterPro" id="IPR000438">
    <property type="entry name" value="Acetyl_CoA_COase_Trfase_b_su"/>
</dbReference>
<comment type="catalytic activity">
    <reaction evidence="13">
        <text>N(6)-carboxybiotinyl-L-lysyl-[protein] + acetyl-CoA = N(6)-biotinyl-L-lysyl-[protein] + malonyl-CoA</text>
        <dbReference type="Rhea" id="RHEA:54728"/>
        <dbReference type="Rhea" id="RHEA-COMP:10505"/>
        <dbReference type="Rhea" id="RHEA-COMP:10506"/>
        <dbReference type="ChEBI" id="CHEBI:57288"/>
        <dbReference type="ChEBI" id="CHEBI:57384"/>
        <dbReference type="ChEBI" id="CHEBI:83144"/>
        <dbReference type="ChEBI" id="CHEBI:83145"/>
        <dbReference type="EC" id="2.1.3.15"/>
    </reaction>
</comment>
<comment type="similarity">
    <text evidence="13">Belongs to the AccD/PCCB family.</text>
</comment>
<dbReference type="UniPathway" id="UPA00655">
    <property type="reaction ID" value="UER00711"/>
</dbReference>
<dbReference type="EC" id="2.1.3.15" evidence="13"/>
<evidence type="ECO:0000256" key="1">
    <source>
        <dbReference type="ARBA" id="ARBA00004496"/>
    </source>
</evidence>
<evidence type="ECO:0000256" key="2">
    <source>
        <dbReference type="ARBA" id="ARBA00022516"/>
    </source>
</evidence>
<evidence type="ECO:0000256" key="8">
    <source>
        <dbReference type="ARBA" id="ARBA00022833"/>
    </source>
</evidence>
<dbReference type="GO" id="GO:0006633">
    <property type="term" value="P:fatty acid biosynthetic process"/>
    <property type="evidence" value="ECO:0007669"/>
    <property type="project" value="UniProtKB-KW"/>
</dbReference>
<dbReference type="InterPro" id="IPR011762">
    <property type="entry name" value="COA_CT_N"/>
</dbReference>
<evidence type="ECO:0000256" key="4">
    <source>
        <dbReference type="ARBA" id="ARBA00022723"/>
    </source>
</evidence>
<name>A0A8J8M933_9FIRM</name>
<dbReference type="InterPro" id="IPR041010">
    <property type="entry name" value="Znf-ACC"/>
</dbReference>
<dbReference type="GO" id="GO:0009317">
    <property type="term" value="C:acetyl-CoA carboxylase complex"/>
    <property type="evidence" value="ECO:0007669"/>
    <property type="project" value="InterPro"/>
</dbReference>
<dbReference type="InterPro" id="IPR029045">
    <property type="entry name" value="ClpP/crotonase-like_dom_sf"/>
</dbReference>
<dbReference type="GO" id="GO:0005524">
    <property type="term" value="F:ATP binding"/>
    <property type="evidence" value="ECO:0007669"/>
    <property type="project" value="UniProtKB-KW"/>
</dbReference>
<keyword evidence="4 13" id="KW-0479">Metal-binding</keyword>
<dbReference type="GO" id="GO:0008270">
    <property type="term" value="F:zinc ion binding"/>
    <property type="evidence" value="ECO:0007669"/>
    <property type="project" value="UniProtKB-UniRule"/>
</dbReference>
<dbReference type="GO" id="GO:0003989">
    <property type="term" value="F:acetyl-CoA carboxylase activity"/>
    <property type="evidence" value="ECO:0007669"/>
    <property type="project" value="InterPro"/>
</dbReference>